<keyword evidence="2" id="KW-1185">Reference proteome</keyword>
<dbReference type="Proteomes" id="UP000219688">
    <property type="component" value="Unassembled WGS sequence"/>
</dbReference>
<protein>
    <submittedName>
        <fullName evidence="1">Uncharacterized protein</fullName>
    </submittedName>
</protein>
<name>A0A285VWS5_9MICO</name>
<dbReference type="EMBL" id="OBQK01000010">
    <property type="protein sequence ID" value="SOC57101.1"/>
    <property type="molecule type" value="Genomic_DNA"/>
</dbReference>
<sequence length="27" mass="3089">MRASAYEHLCHLLTLAYPEPYRSTHGA</sequence>
<accession>A0A285VWS5</accession>
<feature type="non-terminal residue" evidence="1">
    <location>
        <position position="27"/>
    </location>
</feature>
<organism evidence="1 2">
    <name type="scientific">Ornithinimicrobium cerasi</name>
    <dbReference type="NCBI Taxonomy" id="2248773"/>
    <lineage>
        <taxon>Bacteria</taxon>
        <taxon>Bacillati</taxon>
        <taxon>Actinomycetota</taxon>
        <taxon>Actinomycetes</taxon>
        <taxon>Micrococcales</taxon>
        <taxon>Ornithinimicrobiaceae</taxon>
        <taxon>Ornithinimicrobium</taxon>
    </lineage>
</organism>
<reference evidence="2" key="1">
    <citation type="submission" date="2017-08" db="EMBL/GenBank/DDBJ databases">
        <authorList>
            <person name="Varghese N."/>
            <person name="Submissions S."/>
        </authorList>
    </citation>
    <scope>NUCLEOTIDE SEQUENCE [LARGE SCALE GENOMIC DNA]</scope>
    <source>
        <strain evidence="2">USBA17B2</strain>
    </source>
</reference>
<dbReference type="AlphaFoldDB" id="A0A285VWS5"/>
<evidence type="ECO:0000313" key="2">
    <source>
        <dbReference type="Proteomes" id="UP000219688"/>
    </source>
</evidence>
<evidence type="ECO:0000313" key="1">
    <source>
        <dbReference type="EMBL" id="SOC57101.1"/>
    </source>
</evidence>
<gene>
    <name evidence="1" type="ORF">SAMN05421879_11097</name>
</gene>
<proteinExistence type="predicted"/>